<dbReference type="SUPFAM" id="SSF53756">
    <property type="entry name" value="UDP-Glycosyltransferase/glycogen phosphorylase"/>
    <property type="match status" value="1"/>
</dbReference>
<dbReference type="GO" id="GO:0005992">
    <property type="term" value="P:trehalose biosynthetic process"/>
    <property type="evidence" value="ECO:0007669"/>
    <property type="project" value="InterPro"/>
</dbReference>
<accession>A0A5N5GL25</accession>
<keyword evidence="2" id="KW-1185">Reference proteome</keyword>
<dbReference type="Pfam" id="PF00982">
    <property type="entry name" value="Glyco_transf_20"/>
    <property type="match status" value="1"/>
</dbReference>
<sequence>MEFKVSNVMLETALEYRGAFSLLTQNGNGNVRDVTHCQTNLLDQSLQPDQFLLIRVNSPKVDGSTLGLSGAVKMMLTHLKLVWAVNLIYISMSIHHLRLIPSSVHKLEGPPLSWKDVALVTSPRDRMNLVNYEHVACQDAKRGVLILSEKKDLTPRA</sequence>
<dbReference type="Proteomes" id="UP000327157">
    <property type="component" value="Chromosome 3"/>
</dbReference>
<dbReference type="GO" id="GO:0003824">
    <property type="term" value="F:catalytic activity"/>
    <property type="evidence" value="ECO:0007669"/>
    <property type="project" value="InterPro"/>
</dbReference>
<dbReference type="OrthoDB" id="1043782at2759"/>
<dbReference type="EMBL" id="SMOL01000402">
    <property type="protein sequence ID" value="KAB2616058.1"/>
    <property type="molecule type" value="Genomic_DNA"/>
</dbReference>
<reference evidence="1 2" key="1">
    <citation type="submission" date="2019-09" db="EMBL/GenBank/DDBJ databases">
        <authorList>
            <person name="Ou C."/>
        </authorList>
    </citation>
    <scope>NUCLEOTIDE SEQUENCE [LARGE SCALE GENOMIC DNA]</scope>
    <source>
        <strain evidence="1">S2</strain>
        <tissue evidence="1">Leaf</tissue>
    </source>
</reference>
<dbReference type="InterPro" id="IPR001830">
    <property type="entry name" value="Glyco_trans_20"/>
</dbReference>
<evidence type="ECO:0000313" key="2">
    <source>
        <dbReference type="Proteomes" id="UP000327157"/>
    </source>
</evidence>
<evidence type="ECO:0000313" key="1">
    <source>
        <dbReference type="EMBL" id="KAB2616058.1"/>
    </source>
</evidence>
<gene>
    <name evidence="1" type="ORF">D8674_022646</name>
</gene>
<reference evidence="1 2" key="3">
    <citation type="submission" date="2019-11" db="EMBL/GenBank/DDBJ databases">
        <title>A de novo genome assembly of a pear dwarfing rootstock.</title>
        <authorList>
            <person name="Wang F."/>
            <person name="Wang J."/>
            <person name="Li S."/>
            <person name="Zhang Y."/>
            <person name="Fang M."/>
            <person name="Ma L."/>
            <person name="Zhao Y."/>
            <person name="Jiang S."/>
        </authorList>
    </citation>
    <scope>NUCLEOTIDE SEQUENCE [LARGE SCALE GENOMIC DNA]</scope>
    <source>
        <strain evidence="1">S2</strain>
        <tissue evidence="1">Leaf</tissue>
    </source>
</reference>
<dbReference type="AlphaFoldDB" id="A0A5N5GL25"/>
<reference evidence="2" key="2">
    <citation type="submission" date="2019-10" db="EMBL/GenBank/DDBJ databases">
        <title>A de novo genome assembly of a pear dwarfing rootstock.</title>
        <authorList>
            <person name="Wang F."/>
            <person name="Wang J."/>
            <person name="Li S."/>
            <person name="Zhang Y."/>
            <person name="Fang M."/>
            <person name="Ma L."/>
            <person name="Zhao Y."/>
            <person name="Jiang S."/>
        </authorList>
    </citation>
    <scope>NUCLEOTIDE SEQUENCE [LARGE SCALE GENOMIC DNA]</scope>
</reference>
<protein>
    <submittedName>
        <fullName evidence="1">Alpha,alpha-trehalose-phosphate synthase 1-like</fullName>
    </submittedName>
</protein>
<comment type="caution">
    <text evidence="1">The sequence shown here is derived from an EMBL/GenBank/DDBJ whole genome shotgun (WGS) entry which is preliminary data.</text>
</comment>
<name>A0A5N5GL25_9ROSA</name>
<proteinExistence type="predicted"/>
<organism evidence="1 2">
    <name type="scientific">Pyrus ussuriensis x Pyrus communis</name>
    <dbReference type="NCBI Taxonomy" id="2448454"/>
    <lineage>
        <taxon>Eukaryota</taxon>
        <taxon>Viridiplantae</taxon>
        <taxon>Streptophyta</taxon>
        <taxon>Embryophyta</taxon>
        <taxon>Tracheophyta</taxon>
        <taxon>Spermatophyta</taxon>
        <taxon>Magnoliopsida</taxon>
        <taxon>eudicotyledons</taxon>
        <taxon>Gunneridae</taxon>
        <taxon>Pentapetalae</taxon>
        <taxon>rosids</taxon>
        <taxon>fabids</taxon>
        <taxon>Rosales</taxon>
        <taxon>Rosaceae</taxon>
        <taxon>Amygdaloideae</taxon>
        <taxon>Maleae</taxon>
        <taxon>Pyrus</taxon>
    </lineage>
</organism>
<dbReference type="Gene3D" id="3.40.50.2000">
    <property type="entry name" value="Glycogen Phosphorylase B"/>
    <property type="match status" value="1"/>
</dbReference>